<name>A0ABW1CP89_9ACTN</name>
<accession>A0ABW1CP89</accession>
<gene>
    <name evidence="1" type="ORF">ACFPZ3_27140</name>
</gene>
<evidence type="ECO:0000313" key="2">
    <source>
        <dbReference type="Proteomes" id="UP001596058"/>
    </source>
</evidence>
<protein>
    <recommendedName>
        <fullName evidence="3">VWA domain-containing protein</fullName>
    </recommendedName>
</protein>
<evidence type="ECO:0000313" key="1">
    <source>
        <dbReference type="EMBL" id="MFC5827554.1"/>
    </source>
</evidence>
<dbReference type="Proteomes" id="UP001596058">
    <property type="component" value="Unassembled WGS sequence"/>
</dbReference>
<dbReference type="RefSeq" id="WP_379517052.1">
    <property type="nucleotide sequence ID" value="NZ_JBHSPA010000029.1"/>
</dbReference>
<dbReference type="EMBL" id="JBHSPA010000029">
    <property type="protein sequence ID" value="MFC5827554.1"/>
    <property type="molecule type" value="Genomic_DNA"/>
</dbReference>
<keyword evidence="2" id="KW-1185">Reference proteome</keyword>
<proteinExistence type="predicted"/>
<reference evidence="2" key="1">
    <citation type="journal article" date="2019" name="Int. J. Syst. Evol. Microbiol.">
        <title>The Global Catalogue of Microorganisms (GCM) 10K type strain sequencing project: providing services to taxonomists for standard genome sequencing and annotation.</title>
        <authorList>
            <consortium name="The Broad Institute Genomics Platform"/>
            <consortium name="The Broad Institute Genome Sequencing Center for Infectious Disease"/>
            <person name="Wu L."/>
            <person name="Ma J."/>
        </authorList>
    </citation>
    <scope>NUCLEOTIDE SEQUENCE [LARGE SCALE GENOMIC DNA]</scope>
    <source>
        <strain evidence="2">CCUG 53903</strain>
    </source>
</reference>
<comment type="caution">
    <text evidence="1">The sequence shown here is derived from an EMBL/GenBank/DDBJ whole genome shotgun (WGS) entry which is preliminary data.</text>
</comment>
<sequence>MLYHEARHLIQRHLHVDEGLRADPVFTLATEVTINHVVLTRLGRRGLPRSKEGEEIGIDPKTVHRHYTADLRAQGLGPLSYDEFVVTDLSVYGELKRMTGPPVALPLCIHMIEGDGDGVPMDAETVERVATQVLGEVMRQDLGGNEQARSELLDLAGRTEGGGERLTRLWGNLGLAALRGETPRTRRVEWWKRWLVDTLASKLREGERLIYPKKLGAVLLALGHDPMLSRRGPERTKVVLVAIDTSGSMSDDVVEWLTTLVGQPRAWRRTG</sequence>
<organism evidence="1 2">
    <name type="scientific">Nonomuraea insulae</name>
    <dbReference type="NCBI Taxonomy" id="1616787"/>
    <lineage>
        <taxon>Bacteria</taxon>
        <taxon>Bacillati</taxon>
        <taxon>Actinomycetota</taxon>
        <taxon>Actinomycetes</taxon>
        <taxon>Streptosporangiales</taxon>
        <taxon>Streptosporangiaceae</taxon>
        <taxon>Nonomuraea</taxon>
    </lineage>
</organism>
<evidence type="ECO:0008006" key="3">
    <source>
        <dbReference type="Google" id="ProtNLM"/>
    </source>
</evidence>